<keyword evidence="3" id="KW-1185">Reference proteome</keyword>
<reference evidence="2 3" key="1">
    <citation type="submission" date="2022-09" db="EMBL/GenBank/DDBJ databases">
        <authorList>
            <person name="Palmer J.M."/>
        </authorList>
    </citation>
    <scope>NUCLEOTIDE SEQUENCE [LARGE SCALE GENOMIC DNA]</scope>
    <source>
        <strain evidence="2 3">DSM 7382</strain>
    </source>
</reference>
<evidence type="ECO:0000256" key="1">
    <source>
        <dbReference type="SAM" id="Phobius"/>
    </source>
</evidence>
<protein>
    <submittedName>
        <fullName evidence="2">Uncharacterized protein</fullName>
    </submittedName>
</protein>
<organism evidence="2 3">
    <name type="scientific">Cerrena zonata</name>
    <dbReference type="NCBI Taxonomy" id="2478898"/>
    <lineage>
        <taxon>Eukaryota</taxon>
        <taxon>Fungi</taxon>
        <taxon>Dikarya</taxon>
        <taxon>Basidiomycota</taxon>
        <taxon>Agaricomycotina</taxon>
        <taxon>Agaricomycetes</taxon>
        <taxon>Polyporales</taxon>
        <taxon>Cerrenaceae</taxon>
        <taxon>Cerrena</taxon>
    </lineage>
</organism>
<feature type="transmembrane region" description="Helical" evidence="1">
    <location>
        <begin position="114"/>
        <end position="138"/>
    </location>
</feature>
<name>A0AAW0G2N1_9APHY</name>
<accession>A0AAW0G2N1</accession>
<evidence type="ECO:0000313" key="3">
    <source>
        <dbReference type="Proteomes" id="UP001385951"/>
    </source>
</evidence>
<dbReference type="AlphaFoldDB" id="A0AAW0G2N1"/>
<keyword evidence="1" id="KW-0472">Membrane</keyword>
<proteinExistence type="predicted"/>
<keyword evidence="1" id="KW-0812">Transmembrane</keyword>
<sequence>MASSSALQELFDAMEISKSASYLLLPPTIVTLYDMFLRSSEEGTTQSSEGIVLCCKILWARLSNFPLQLIRQARCTCVSFTWISTLAGPAIFTTTINIILSLRLYALYSQSRIVAALLSTLVFAEFVLETYSCIAASVGTTRLDPPLGLPWTGCLFVPQTSSGARDTLLAWVSCLVVSMTFFLLMVYKFIIMIAWRKNDSRFIQTSNNDQSPAATLLDIFVRDGTLYFFLIFCTVLLTTVFNNVTPLKQNVMVPFSWMIAIYSLAGSGLILNLRTAARTTEGILSFSTATTHMSELRVAHSETINSTTIGSSAVDFELETYSSE</sequence>
<keyword evidence="1" id="KW-1133">Transmembrane helix</keyword>
<comment type="caution">
    <text evidence="2">The sequence shown here is derived from an EMBL/GenBank/DDBJ whole genome shotgun (WGS) entry which is preliminary data.</text>
</comment>
<feature type="transmembrane region" description="Helical" evidence="1">
    <location>
        <begin position="226"/>
        <end position="245"/>
    </location>
</feature>
<feature type="transmembrane region" description="Helical" evidence="1">
    <location>
        <begin position="168"/>
        <end position="191"/>
    </location>
</feature>
<feature type="transmembrane region" description="Helical" evidence="1">
    <location>
        <begin position="80"/>
        <end position="102"/>
    </location>
</feature>
<dbReference type="Proteomes" id="UP001385951">
    <property type="component" value="Unassembled WGS sequence"/>
</dbReference>
<evidence type="ECO:0000313" key="2">
    <source>
        <dbReference type="EMBL" id="KAK7687598.1"/>
    </source>
</evidence>
<feature type="transmembrane region" description="Helical" evidence="1">
    <location>
        <begin position="251"/>
        <end position="271"/>
    </location>
</feature>
<dbReference type="EMBL" id="JASBNA010000012">
    <property type="protein sequence ID" value="KAK7687598.1"/>
    <property type="molecule type" value="Genomic_DNA"/>
</dbReference>
<gene>
    <name evidence="2" type="ORF">QCA50_008812</name>
</gene>